<proteinExistence type="predicted"/>
<comment type="caution">
    <text evidence="2">The sequence shown here is derived from an EMBL/GenBank/DDBJ whole genome shotgun (WGS) entry which is preliminary data.</text>
</comment>
<feature type="compositionally biased region" description="Basic and acidic residues" evidence="1">
    <location>
        <begin position="44"/>
        <end position="68"/>
    </location>
</feature>
<feature type="compositionally biased region" description="Low complexity" evidence="1">
    <location>
        <begin position="72"/>
        <end position="90"/>
    </location>
</feature>
<dbReference type="EMBL" id="BSEV01000015">
    <property type="protein sequence ID" value="GLK12255.1"/>
    <property type="molecule type" value="Genomic_DNA"/>
</dbReference>
<organism evidence="2 3">
    <name type="scientific">Streptosporangium carneum</name>
    <dbReference type="NCBI Taxonomy" id="47481"/>
    <lineage>
        <taxon>Bacteria</taxon>
        <taxon>Bacillati</taxon>
        <taxon>Actinomycetota</taxon>
        <taxon>Actinomycetes</taxon>
        <taxon>Streptosporangiales</taxon>
        <taxon>Streptosporangiaceae</taxon>
        <taxon>Streptosporangium</taxon>
    </lineage>
</organism>
<dbReference type="Proteomes" id="UP001143474">
    <property type="component" value="Unassembled WGS sequence"/>
</dbReference>
<gene>
    <name evidence="2" type="ORF">GCM10017600_56640</name>
</gene>
<sequence>MLVGLVFAHGGACAAVVMSEEGGHAAHTAQGPHRTSVWRGEECRVPEAPRDTGCHHRDLPSGHRHGTEGDCSAVVAAGSGSPSEAASLPELPSSPTARGPRARHDGSARQTPGLLDLCVMRI</sequence>
<keyword evidence="3" id="KW-1185">Reference proteome</keyword>
<dbReference type="AlphaFoldDB" id="A0A9W6I543"/>
<accession>A0A9W6I543</accession>
<evidence type="ECO:0000256" key="1">
    <source>
        <dbReference type="SAM" id="MobiDB-lite"/>
    </source>
</evidence>
<evidence type="ECO:0000313" key="3">
    <source>
        <dbReference type="Proteomes" id="UP001143474"/>
    </source>
</evidence>
<protein>
    <submittedName>
        <fullName evidence="2">Uncharacterized protein</fullName>
    </submittedName>
</protein>
<reference evidence="2" key="2">
    <citation type="submission" date="2023-01" db="EMBL/GenBank/DDBJ databases">
        <authorList>
            <person name="Sun Q."/>
            <person name="Evtushenko L."/>
        </authorList>
    </citation>
    <scope>NUCLEOTIDE SEQUENCE</scope>
    <source>
        <strain evidence="2">VKM Ac-2007</strain>
    </source>
</reference>
<reference evidence="2" key="1">
    <citation type="journal article" date="2014" name="Int. J. Syst. Evol. Microbiol.">
        <title>Complete genome sequence of Corynebacterium casei LMG S-19264T (=DSM 44701T), isolated from a smear-ripened cheese.</title>
        <authorList>
            <consortium name="US DOE Joint Genome Institute (JGI-PGF)"/>
            <person name="Walter F."/>
            <person name="Albersmeier A."/>
            <person name="Kalinowski J."/>
            <person name="Ruckert C."/>
        </authorList>
    </citation>
    <scope>NUCLEOTIDE SEQUENCE</scope>
    <source>
        <strain evidence="2">VKM Ac-2007</strain>
    </source>
</reference>
<name>A0A9W6I543_9ACTN</name>
<feature type="region of interest" description="Disordered" evidence="1">
    <location>
        <begin position="44"/>
        <end position="115"/>
    </location>
</feature>
<evidence type="ECO:0000313" key="2">
    <source>
        <dbReference type="EMBL" id="GLK12255.1"/>
    </source>
</evidence>